<dbReference type="InterPro" id="IPR049283">
    <property type="entry name" value="DUF6851"/>
</dbReference>
<dbReference type="InterPro" id="IPR055161">
    <property type="entry name" value="NapH1-like_2nd"/>
</dbReference>
<evidence type="ECO:0000259" key="1">
    <source>
        <dbReference type="Pfam" id="PF21167"/>
    </source>
</evidence>
<gene>
    <name evidence="3" type="ORF">Prum_009730</name>
</gene>
<dbReference type="CDD" id="cd03398">
    <property type="entry name" value="PAP2_haloperoxidase"/>
    <property type="match status" value="1"/>
</dbReference>
<accession>A0A6V8KY09</accession>
<proteinExistence type="predicted"/>
<dbReference type="PROSITE" id="PS51318">
    <property type="entry name" value="TAT"/>
    <property type="match status" value="1"/>
</dbReference>
<dbReference type="InterPro" id="IPR016119">
    <property type="entry name" value="Br/Cl_peroxidase_C"/>
</dbReference>
<dbReference type="InterPro" id="IPR006311">
    <property type="entry name" value="TAT_signal"/>
</dbReference>
<dbReference type="RefSeq" id="WP_173074240.1">
    <property type="nucleotide sequence ID" value="NZ_BAABJB010000061.1"/>
</dbReference>
<name>A0A6V8KY09_9ACTN</name>
<dbReference type="Pfam" id="PF21167">
    <property type="entry name" value="DUF6851"/>
    <property type="match status" value="1"/>
</dbReference>
<organism evidence="3 4">
    <name type="scientific">Phytohabitans rumicis</name>
    <dbReference type="NCBI Taxonomy" id="1076125"/>
    <lineage>
        <taxon>Bacteria</taxon>
        <taxon>Bacillati</taxon>
        <taxon>Actinomycetota</taxon>
        <taxon>Actinomycetes</taxon>
        <taxon>Micromonosporales</taxon>
        <taxon>Micromonosporaceae</taxon>
    </lineage>
</organism>
<dbReference type="AlphaFoldDB" id="A0A6V8KY09"/>
<dbReference type="SMR" id="A0A6V8KY09"/>
<dbReference type="InterPro" id="IPR052559">
    <property type="entry name" value="V-haloperoxidase"/>
</dbReference>
<sequence length="516" mass="56472">MATFGRTPVSGLSLRRRSLLLGGVGGAAALAMLADGAKAAAQAPEIDFDLDTDNAIDLLQPANDAAVATPSADVLGPMDVTMFLWVNHVTVLAWFDAVAPYHSTAVGVYTRIGRRPDSESATNRNLNIAIFHASLQVVKVVVPEQVPVIRQLMTVLGLNPADESVDPTSPVGIGNLAGKGVIAARARDGMNLLGDVGRRYNPRPFADYTGYQPVNTAYELTNPSRWQPQLTPHRRRLGAGVADKGVFTVQHFVTPQLRLVKPYTYEDPGQFQLAPPDHTDHHRRGEYKRSVDEVLAASAALTDAQKVMAEFFDNKLLGIGQPRAVVARRHQELGVQGWVQLFLAHSTAVFDALVAVWHQKTTYDAVRPFSAIRHVYGHRPVRAWGGIGKGTVNDIPADEWTSYLNVADHPEYPSGSTTLCSAEAQAVRRFVGDDVLDWRLPIPAGSALVEAGITPTNAIELHWPTWTEFVRDCAFSRVWGGVHFRKTVERSIEFGAQFGDRGYEFAQRYINGDVED</sequence>
<reference evidence="3 4" key="1">
    <citation type="submission" date="2020-03" db="EMBL/GenBank/DDBJ databases">
        <title>Whole genome shotgun sequence of Phytohabitans rumicis NBRC 108638.</title>
        <authorList>
            <person name="Komaki H."/>
            <person name="Tamura T."/>
        </authorList>
    </citation>
    <scope>NUCLEOTIDE SEQUENCE [LARGE SCALE GENOMIC DNA]</scope>
    <source>
        <strain evidence="3 4">NBRC 108638</strain>
    </source>
</reference>
<protein>
    <recommendedName>
        <fullName evidence="5">Vanadium-dependent haloperoxidase</fullName>
    </recommendedName>
</protein>
<dbReference type="PANTHER" id="PTHR34599">
    <property type="entry name" value="PEROXIDASE-RELATED"/>
    <property type="match status" value="1"/>
</dbReference>
<dbReference type="Gene3D" id="1.10.606.10">
    <property type="entry name" value="Vanadium-containing Chloroperoxidase, domain 2"/>
    <property type="match status" value="1"/>
</dbReference>
<evidence type="ECO:0008006" key="5">
    <source>
        <dbReference type="Google" id="ProtNLM"/>
    </source>
</evidence>
<dbReference type="EMBL" id="BLPG01000001">
    <property type="protein sequence ID" value="GFJ87331.1"/>
    <property type="molecule type" value="Genomic_DNA"/>
</dbReference>
<keyword evidence="4" id="KW-1185">Reference proteome</keyword>
<comment type="caution">
    <text evidence="3">The sequence shown here is derived from an EMBL/GenBank/DDBJ whole genome shotgun (WGS) entry which is preliminary data.</text>
</comment>
<feature type="domain" description="DUF6851" evidence="1">
    <location>
        <begin position="91"/>
        <end position="228"/>
    </location>
</feature>
<evidence type="ECO:0000313" key="4">
    <source>
        <dbReference type="Proteomes" id="UP000482960"/>
    </source>
</evidence>
<dbReference type="PANTHER" id="PTHR34599:SF2">
    <property type="entry name" value="TRAF-TYPE DOMAIN-CONTAINING PROTEIN"/>
    <property type="match status" value="1"/>
</dbReference>
<feature type="domain" description="Vanadium-dependent haloperoxidase NapH1-like second helical-bundle" evidence="2">
    <location>
        <begin position="340"/>
        <end position="516"/>
    </location>
</feature>
<dbReference type="InterPro" id="IPR036938">
    <property type="entry name" value="PAP2/HPO_sf"/>
</dbReference>
<dbReference type="GO" id="GO:0004601">
    <property type="term" value="F:peroxidase activity"/>
    <property type="evidence" value="ECO:0007669"/>
    <property type="project" value="InterPro"/>
</dbReference>
<dbReference type="Pfam" id="PF22778">
    <property type="entry name" value="VCPO_2nd"/>
    <property type="match status" value="1"/>
</dbReference>
<dbReference type="Proteomes" id="UP000482960">
    <property type="component" value="Unassembled WGS sequence"/>
</dbReference>
<dbReference type="SUPFAM" id="SSF48317">
    <property type="entry name" value="Acid phosphatase/Vanadium-dependent haloperoxidase"/>
    <property type="match status" value="1"/>
</dbReference>
<evidence type="ECO:0000259" key="2">
    <source>
        <dbReference type="Pfam" id="PF22778"/>
    </source>
</evidence>
<evidence type="ECO:0000313" key="3">
    <source>
        <dbReference type="EMBL" id="GFJ87331.1"/>
    </source>
</evidence>
<reference evidence="3 4" key="2">
    <citation type="submission" date="2020-03" db="EMBL/GenBank/DDBJ databases">
        <authorList>
            <person name="Ichikawa N."/>
            <person name="Kimura A."/>
            <person name="Kitahashi Y."/>
            <person name="Uohara A."/>
        </authorList>
    </citation>
    <scope>NUCLEOTIDE SEQUENCE [LARGE SCALE GENOMIC DNA]</scope>
    <source>
        <strain evidence="3 4">NBRC 108638</strain>
    </source>
</reference>